<dbReference type="EMBL" id="JAALDK010000001">
    <property type="protein sequence ID" value="NUY00507.1"/>
    <property type="molecule type" value="Genomic_DNA"/>
</dbReference>
<dbReference type="InterPro" id="IPR038314">
    <property type="entry name" value="T6SS_sf"/>
</dbReference>
<sequence length="169" mass="19035">MEEAAYCAWSELLEFAVKKVWVCIVTASAIIFGTSACYAKADQVANPQAGARTHAQNYRDMVLATCIANAYKNDKDAAIDAGSSVSALRDWTYYDLEKAPDAIKTLVDNYLARDYQNPLVESETEGIRFDFLKCLDLYHSKELDEQVKRLAVNPKRTYRQDNPLPARPK</sequence>
<accession>A0A7Y6JXU9</accession>
<name>A0A7Y6JXU9_9BURK</name>
<gene>
    <name evidence="1" type="ORF">G5S42_12530</name>
</gene>
<organism evidence="1 2">
    <name type="scientific">Paraburkholderia youngii</name>
    <dbReference type="NCBI Taxonomy" id="2782701"/>
    <lineage>
        <taxon>Bacteria</taxon>
        <taxon>Pseudomonadati</taxon>
        <taxon>Pseudomonadota</taxon>
        <taxon>Betaproteobacteria</taxon>
        <taxon>Burkholderiales</taxon>
        <taxon>Burkholderiaceae</taxon>
        <taxon>Paraburkholderia</taxon>
    </lineage>
</organism>
<dbReference type="Proteomes" id="UP000594380">
    <property type="component" value="Unassembled WGS sequence"/>
</dbReference>
<reference evidence="1 2" key="1">
    <citation type="submission" date="2020-02" db="EMBL/GenBank/DDBJ databases">
        <title>Paraburkholderia simonii sp. nov. and Paraburkholderia youngii sp. nov. Brazilian and Mexican Mimosa-associated rhizobia.</title>
        <authorList>
            <person name="Mavima L."/>
            <person name="Beukes C.W."/>
            <person name="Chan W.Y."/>
            <person name="Palmer M."/>
            <person name="De Meyer S.E."/>
            <person name="James E.K."/>
            <person name="Venter S.N."/>
            <person name="Steenkamp E.T."/>
        </authorList>
    </citation>
    <scope>NUCLEOTIDE SEQUENCE [LARGE SCALE GENOMIC DNA]</scope>
    <source>
        <strain evidence="1 2">JPY169</strain>
    </source>
</reference>
<dbReference type="Pfam" id="PF16695">
    <property type="entry name" value="Tai4"/>
    <property type="match status" value="1"/>
</dbReference>
<evidence type="ECO:0000313" key="2">
    <source>
        <dbReference type="Proteomes" id="UP000594380"/>
    </source>
</evidence>
<dbReference type="InterPro" id="IPR032032">
    <property type="entry name" value="Tai4"/>
</dbReference>
<evidence type="ECO:0008006" key="3">
    <source>
        <dbReference type="Google" id="ProtNLM"/>
    </source>
</evidence>
<comment type="caution">
    <text evidence="1">The sequence shown here is derived from an EMBL/GenBank/DDBJ whole genome shotgun (WGS) entry which is preliminary data.</text>
</comment>
<evidence type="ECO:0000313" key="1">
    <source>
        <dbReference type="EMBL" id="NUY00507.1"/>
    </source>
</evidence>
<dbReference type="Gene3D" id="1.20.120.1620">
    <property type="match status" value="1"/>
</dbReference>
<protein>
    <recommendedName>
        <fullName evidence="3">Immunity protein</fullName>
    </recommendedName>
</protein>
<dbReference type="AlphaFoldDB" id="A0A7Y6JXU9"/>
<proteinExistence type="predicted"/>